<evidence type="ECO:0000313" key="2">
    <source>
        <dbReference type="EMBL" id="NGM52276.1"/>
    </source>
</evidence>
<dbReference type="AlphaFoldDB" id="A0A6G4R2X4"/>
<organism evidence="2">
    <name type="scientific">Caulobacter sp. 602-2</name>
    <dbReference type="NCBI Taxonomy" id="2710887"/>
    <lineage>
        <taxon>Bacteria</taxon>
        <taxon>Pseudomonadati</taxon>
        <taxon>Pseudomonadota</taxon>
        <taxon>Alphaproteobacteria</taxon>
        <taxon>Caulobacterales</taxon>
        <taxon>Caulobacteraceae</taxon>
        <taxon>Caulobacter</taxon>
    </lineage>
</organism>
<feature type="signal peptide" evidence="1">
    <location>
        <begin position="1"/>
        <end position="27"/>
    </location>
</feature>
<feature type="chain" id="PRO_5026325649" description="Lipoprotein" evidence="1">
    <location>
        <begin position="28"/>
        <end position="165"/>
    </location>
</feature>
<evidence type="ECO:0008006" key="3">
    <source>
        <dbReference type="Google" id="ProtNLM"/>
    </source>
</evidence>
<gene>
    <name evidence="2" type="ORF">G5B46_21920</name>
</gene>
<evidence type="ECO:0000256" key="1">
    <source>
        <dbReference type="SAM" id="SignalP"/>
    </source>
</evidence>
<comment type="caution">
    <text evidence="2">The sequence shown here is derived from an EMBL/GenBank/DDBJ whole genome shotgun (WGS) entry which is preliminary data.</text>
</comment>
<accession>A0A6G4R2X4</accession>
<keyword evidence="1" id="KW-0732">Signal</keyword>
<sequence length="165" mass="18096">MTVAMKRGLYRICAVLIGAGLALSACASVPSSPPGIESITYRPSPPPFCGGRCETTTFTVGIDGVVRGETVYQPGRFGDWRRRRILRQVTPERVAAFRRALEPYRPAADRSVQQDSCQAYWTDQDAVSIEWSKGDERVTLFVDLGCQDDLAMNDVLRQAPGALGL</sequence>
<dbReference type="RefSeq" id="WP_165262469.1">
    <property type="nucleotide sequence ID" value="NZ_JAAKGT010000015.1"/>
</dbReference>
<name>A0A6G4R2X4_9CAUL</name>
<reference evidence="2" key="1">
    <citation type="submission" date="2020-02" db="EMBL/GenBank/DDBJ databases">
        <authorList>
            <person name="Gao J."/>
            <person name="Sun J."/>
        </authorList>
    </citation>
    <scope>NUCLEOTIDE SEQUENCE</scope>
    <source>
        <strain evidence="2">602-2</strain>
    </source>
</reference>
<dbReference type="PROSITE" id="PS51257">
    <property type="entry name" value="PROKAR_LIPOPROTEIN"/>
    <property type="match status" value="1"/>
</dbReference>
<protein>
    <recommendedName>
        <fullName evidence="3">Lipoprotein</fullName>
    </recommendedName>
</protein>
<dbReference type="EMBL" id="JAAKGT010000015">
    <property type="protein sequence ID" value="NGM52276.1"/>
    <property type="molecule type" value="Genomic_DNA"/>
</dbReference>
<proteinExistence type="predicted"/>